<dbReference type="EMBL" id="JARAKH010000030">
    <property type="protein sequence ID" value="KAK8386623.1"/>
    <property type="molecule type" value="Genomic_DNA"/>
</dbReference>
<accession>A0AAW0TFW5</accession>
<organism evidence="2 3">
    <name type="scientific">Scylla paramamosain</name>
    <name type="common">Mud crab</name>
    <dbReference type="NCBI Taxonomy" id="85552"/>
    <lineage>
        <taxon>Eukaryota</taxon>
        <taxon>Metazoa</taxon>
        <taxon>Ecdysozoa</taxon>
        <taxon>Arthropoda</taxon>
        <taxon>Crustacea</taxon>
        <taxon>Multicrustacea</taxon>
        <taxon>Malacostraca</taxon>
        <taxon>Eumalacostraca</taxon>
        <taxon>Eucarida</taxon>
        <taxon>Decapoda</taxon>
        <taxon>Pleocyemata</taxon>
        <taxon>Brachyura</taxon>
        <taxon>Eubrachyura</taxon>
        <taxon>Portunoidea</taxon>
        <taxon>Portunidae</taxon>
        <taxon>Portuninae</taxon>
        <taxon>Scylla</taxon>
    </lineage>
</organism>
<evidence type="ECO:0000256" key="1">
    <source>
        <dbReference type="SAM" id="MobiDB-lite"/>
    </source>
</evidence>
<sequence>MALHTAHAPPTTHALHSGPQCCAHPDCVGGFGWLGGRSVSQEENHCERPSPRPLRPLPPSVPKENFNRKTASKNNPSRWRGDDTCSAWDASLRTLTLLEPRVTGD</sequence>
<protein>
    <submittedName>
        <fullName evidence="2">Uncharacterized protein</fullName>
    </submittedName>
</protein>
<keyword evidence="3" id="KW-1185">Reference proteome</keyword>
<gene>
    <name evidence="2" type="ORF">O3P69_017837</name>
</gene>
<evidence type="ECO:0000313" key="2">
    <source>
        <dbReference type="EMBL" id="KAK8386623.1"/>
    </source>
</evidence>
<dbReference type="Proteomes" id="UP001487740">
    <property type="component" value="Unassembled WGS sequence"/>
</dbReference>
<dbReference type="AlphaFoldDB" id="A0AAW0TFW5"/>
<feature type="region of interest" description="Disordered" evidence="1">
    <location>
        <begin position="39"/>
        <end position="82"/>
    </location>
</feature>
<name>A0AAW0TFW5_SCYPA</name>
<feature type="compositionally biased region" description="Polar residues" evidence="1">
    <location>
        <begin position="68"/>
        <end position="77"/>
    </location>
</feature>
<evidence type="ECO:0000313" key="3">
    <source>
        <dbReference type="Proteomes" id="UP001487740"/>
    </source>
</evidence>
<feature type="compositionally biased region" description="Pro residues" evidence="1">
    <location>
        <begin position="51"/>
        <end position="61"/>
    </location>
</feature>
<proteinExistence type="predicted"/>
<reference evidence="2 3" key="1">
    <citation type="submission" date="2023-03" db="EMBL/GenBank/DDBJ databases">
        <title>High-quality genome of Scylla paramamosain provides insights in environmental adaptation.</title>
        <authorList>
            <person name="Zhang L."/>
        </authorList>
    </citation>
    <scope>NUCLEOTIDE SEQUENCE [LARGE SCALE GENOMIC DNA]</scope>
    <source>
        <strain evidence="2">LZ_2023a</strain>
        <tissue evidence="2">Muscle</tissue>
    </source>
</reference>
<comment type="caution">
    <text evidence="2">The sequence shown here is derived from an EMBL/GenBank/DDBJ whole genome shotgun (WGS) entry which is preliminary data.</text>
</comment>
<feature type="compositionally biased region" description="Basic and acidic residues" evidence="1">
    <location>
        <begin position="40"/>
        <end position="50"/>
    </location>
</feature>